<dbReference type="FunFam" id="3.90.730.10:FF:000007">
    <property type="entry name" value="Ribonuclease T2"/>
    <property type="match status" value="1"/>
</dbReference>
<dbReference type="AlphaFoldDB" id="A0A835S7F5"/>
<dbReference type="OrthoDB" id="435754at2759"/>
<dbReference type="InterPro" id="IPR001568">
    <property type="entry name" value="RNase_T2-like"/>
</dbReference>
<dbReference type="GO" id="GO:0016787">
    <property type="term" value="F:hydrolase activity"/>
    <property type="evidence" value="ECO:0007669"/>
    <property type="project" value="UniProtKB-KW"/>
</dbReference>
<dbReference type="PANTHER" id="PTHR11240:SF22">
    <property type="entry name" value="RIBONUCLEASE T2"/>
    <property type="match status" value="1"/>
</dbReference>
<keyword evidence="4" id="KW-0255">Endonuclease</keyword>
<dbReference type="GO" id="GO:0006401">
    <property type="term" value="P:RNA catabolic process"/>
    <property type="evidence" value="ECO:0007669"/>
    <property type="project" value="TreeGrafter"/>
</dbReference>
<dbReference type="GO" id="GO:0003723">
    <property type="term" value="F:RNA binding"/>
    <property type="evidence" value="ECO:0007669"/>
    <property type="project" value="InterPro"/>
</dbReference>
<organism evidence="11 12">
    <name type="scientific">Vanilla planifolia</name>
    <name type="common">Vanilla</name>
    <dbReference type="NCBI Taxonomy" id="51239"/>
    <lineage>
        <taxon>Eukaryota</taxon>
        <taxon>Viridiplantae</taxon>
        <taxon>Streptophyta</taxon>
        <taxon>Embryophyta</taxon>
        <taxon>Tracheophyta</taxon>
        <taxon>Spermatophyta</taxon>
        <taxon>Magnoliopsida</taxon>
        <taxon>Liliopsida</taxon>
        <taxon>Asparagales</taxon>
        <taxon>Orchidaceae</taxon>
        <taxon>Vanilloideae</taxon>
        <taxon>Vanilleae</taxon>
        <taxon>Vanilla</taxon>
    </lineage>
</organism>
<evidence type="ECO:0000256" key="4">
    <source>
        <dbReference type="ARBA" id="ARBA00022759"/>
    </source>
</evidence>
<evidence type="ECO:0000256" key="10">
    <source>
        <dbReference type="SAM" id="SignalP"/>
    </source>
</evidence>
<evidence type="ECO:0000256" key="6">
    <source>
        <dbReference type="ARBA" id="ARBA00023157"/>
    </source>
</evidence>
<evidence type="ECO:0000256" key="1">
    <source>
        <dbReference type="ARBA" id="ARBA00007469"/>
    </source>
</evidence>
<feature type="active site" evidence="8">
    <location>
        <position position="141"/>
    </location>
</feature>
<keyword evidence="5" id="KW-0378">Hydrolase</keyword>
<comment type="similarity">
    <text evidence="1 9">Belongs to the RNase T2 family.</text>
</comment>
<evidence type="ECO:0000256" key="7">
    <source>
        <dbReference type="ARBA" id="ARBA00023239"/>
    </source>
</evidence>
<dbReference type="InterPro" id="IPR033697">
    <property type="entry name" value="Ribonuclease_T2_eukaryotic"/>
</dbReference>
<evidence type="ECO:0000256" key="9">
    <source>
        <dbReference type="RuleBase" id="RU004328"/>
    </source>
</evidence>
<dbReference type="PROSITE" id="PS00530">
    <property type="entry name" value="RNASE_T2_1"/>
    <property type="match status" value="1"/>
</dbReference>
<dbReference type="PROSITE" id="PS00531">
    <property type="entry name" value="RNASE_T2_2"/>
    <property type="match status" value="1"/>
</dbReference>
<reference evidence="11 12" key="1">
    <citation type="journal article" date="2020" name="Nat. Food">
        <title>A phased Vanilla planifolia genome enables genetic improvement of flavour and production.</title>
        <authorList>
            <person name="Hasing T."/>
            <person name="Tang H."/>
            <person name="Brym M."/>
            <person name="Khazi F."/>
            <person name="Huang T."/>
            <person name="Chambers A.H."/>
        </authorList>
    </citation>
    <scope>NUCLEOTIDE SEQUENCE [LARGE SCALE GENOMIC DNA]</scope>
    <source>
        <tissue evidence="11">Leaf</tissue>
    </source>
</reference>
<dbReference type="Proteomes" id="UP000639772">
    <property type="component" value="Chromosome 1"/>
</dbReference>
<dbReference type="Gene3D" id="3.90.730.10">
    <property type="entry name" value="Ribonuclease T2-like"/>
    <property type="match status" value="1"/>
</dbReference>
<evidence type="ECO:0000313" key="12">
    <source>
        <dbReference type="Proteomes" id="UP000639772"/>
    </source>
</evidence>
<gene>
    <name evidence="11" type="ORF">HPP92_003066</name>
</gene>
<name>A0A835S7F5_VANPL</name>
<accession>A0A835S7F5</accession>
<evidence type="ECO:0000256" key="8">
    <source>
        <dbReference type="PIRSR" id="PIRSR633697-1"/>
    </source>
</evidence>
<dbReference type="InterPro" id="IPR036430">
    <property type="entry name" value="RNase_T2-like_sf"/>
</dbReference>
<evidence type="ECO:0000313" key="11">
    <source>
        <dbReference type="EMBL" id="KAG0502994.1"/>
    </source>
</evidence>
<feature type="chain" id="PRO_5032833014" evidence="10">
    <location>
        <begin position="25"/>
        <end position="289"/>
    </location>
</feature>
<dbReference type="SUPFAM" id="SSF55895">
    <property type="entry name" value="Ribonuclease Rh-like"/>
    <property type="match status" value="1"/>
</dbReference>
<evidence type="ECO:0000256" key="3">
    <source>
        <dbReference type="ARBA" id="ARBA00022729"/>
    </source>
</evidence>
<dbReference type="GO" id="GO:0033897">
    <property type="term" value="F:ribonuclease T2 activity"/>
    <property type="evidence" value="ECO:0007669"/>
    <property type="project" value="InterPro"/>
</dbReference>
<feature type="active site" evidence="8">
    <location>
        <position position="83"/>
    </location>
</feature>
<feature type="active site" evidence="8">
    <location>
        <position position="145"/>
    </location>
</feature>
<sequence>MVATAFRALSLLPSVAIILTAVAANEAASYVLPAATFSTTAQREFDYFSLALQWPGTCCRRTHRCCSSNGCCGLNPLTDFTIHGLWPDYYDGSYPSCCRDSDFDEKKISSLLPDLRKYWPSLSCGSSSLCHGGKGLFWAHEWEKHGTCSYPSLKDEYSYFAKALDLYLKYNITRILNNDGIFVGTDEKYSVGTIISAIKKALGTMPFLECSHGSLQELRLCFDKDFKPRDCIVQTSIQVNDRVDYKITSRKSCPRSISLPTYSPLGNGDASLVISSLVRDGPFLPLSLD</sequence>
<keyword evidence="7" id="KW-0456">Lyase</keyword>
<comment type="caution">
    <text evidence="11">The sequence shown here is derived from an EMBL/GenBank/DDBJ whole genome shotgun (WGS) entry which is preliminary data.</text>
</comment>
<keyword evidence="2" id="KW-0540">Nuclease</keyword>
<dbReference type="InterPro" id="IPR018188">
    <property type="entry name" value="RNase_T2_His_AS_1"/>
</dbReference>
<dbReference type="Pfam" id="PF00445">
    <property type="entry name" value="Ribonuclease_T2"/>
    <property type="match status" value="1"/>
</dbReference>
<dbReference type="InterPro" id="IPR033130">
    <property type="entry name" value="RNase_T2_His_AS_2"/>
</dbReference>
<dbReference type="GO" id="GO:0005576">
    <property type="term" value="C:extracellular region"/>
    <property type="evidence" value="ECO:0007669"/>
    <property type="project" value="TreeGrafter"/>
</dbReference>
<feature type="signal peptide" evidence="10">
    <location>
        <begin position="1"/>
        <end position="24"/>
    </location>
</feature>
<proteinExistence type="inferred from homology"/>
<keyword evidence="6" id="KW-1015">Disulfide bond</keyword>
<evidence type="ECO:0000256" key="5">
    <source>
        <dbReference type="ARBA" id="ARBA00022801"/>
    </source>
</evidence>
<dbReference type="PANTHER" id="PTHR11240">
    <property type="entry name" value="RIBONUCLEASE T2"/>
    <property type="match status" value="1"/>
</dbReference>
<dbReference type="EMBL" id="JADCNM010000001">
    <property type="protein sequence ID" value="KAG0502994.1"/>
    <property type="molecule type" value="Genomic_DNA"/>
</dbReference>
<protein>
    <submittedName>
        <fullName evidence="11">Uncharacterized protein</fullName>
    </submittedName>
</protein>
<keyword evidence="3 10" id="KW-0732">Signal</keyword>
<evidence type="ECO:0000256" key="2">
    <source>
        <dbReference type="ARBA" id="ARBA00022722"/>
    </source>
</evidence>
<dbReference type="CDD" id="cd01061">
    <property type="entry name" value="RNase_T2_euk"/>
    <property type="match status" value="1"/>
</dbReference>